<proteinExistence type="predicted"/>
<name>A0A088CK67_9CHLO</name>
<geneLocation type="chloroplast" evidence="4"/>
<dbReference type="Gene3D" id="1.20.58.760">
    <property type="entry name" value="Peptidase M41"/>
    <property type="match status" value="1"/>
</dbReference>
<dbReference type="EMBL" id="KJ746600">
    <property type="protein sequence ID" value="AID67672.1"/>
    <property type="molecule type" value="Genomic_DNA"/>
</dbReference>
<feature type="domain" description="AAA+ ATPase" evidence="3">
    <location>
        <begin position="4238"/>
        <end position="4473"/>
    </location>
</feature>
<evidence type="ECO:0000313" key="4">
    <source>
        <dbReference type="EMBL" id="AID67672.1"/>
    </source>
</evidence>
<feature type="region of interest" description="Disordered" evidence="2">
    <location>
        <begin position="1679"/>
        <end position="1709"/>
    </location>
</feature>
<dbReference type="SMART" id="SM00382">
    <property type="entry name" value="AAA"/>
    <property type="match status" value="1"/>
</dbReference>
<gene>
    <name evidence="4" type="primary">ftsH</name>
</gene>
<feature type="compositionally biased region" description="Basic and acidic residues" evidence="2">
    <location>
        <begin position="1679"/>
        <end position="1690"/>
    </location>
</feature>
<dbReference type="CDD" id="cd19481">
    <property type="entry name" value="RecA-like_protease"/>
    <property type="match status" value="1"/>
</dbReference>
<sequence length="5242" mass="616335">MNTQINMNIQTNQDQLNKETNGSFLDQLETPYAVTRMERNLYKKLLWRKILNQLNDRIPESRRPKDLEDIERIEWLEQKKQIMKALEPYEVDELKQLYRRPTNPEIIQVQIKKANEMILAKPVRGKGLLGKLDNIWTRCTAEYRLATRLRKTKEGLLIKYKETYLFKKSKGIFKRFALQLEYKFSWFYYRFVTIQTITKEEWSEIFKLALLYQKHNLKVFYKKEIQDSSSATIYSIEKFFGQLRKVDYLRLQTKYWEKVIGSILLIGCLWSEANYASRQKMIANQTSNYAITLIHQPQLRSPNQPKSHPNVQALLENYVPSLDFHHHQDKVFWLGKHPNLFQRFRGFVTATIPERIVSDLAYVETTLTPLDLKKGSWINQIEKINKDVVVRTQAVDRVRTDLVTSEFLFGASLESFDQFIQKRKINYRDCSYASSFSFPKQLISSESRELYPNFPEPYPNVFWSQIAPAFTSQQLQEKKRIANSLVAATYRDDSYHTQPWLRRFLLQERILVGDPVQFSSAIASRKIIRNKKKSENQFLRRKLDAKKKENRAINKDRKWWQPKESLDRDTRRKDAISVQNFSQEDIEGRKSISHYFKRLKKLRKFKLITSHDPYDSAFPKTPSFSLMGGYQKWRQDTLNLHAKLDHPGLKFLDYSLAPSHTDQILHQNLQSQLEILIKNLKTLEGFGNVPDLSPDFPIPHGRYNLHKVELSPLEDHQNTYLRKLSQISDQWIQEAALGSTKVFAKVNADQETPDNWTIDLLTILEHRIWYLLKPRDPLDMSRALRSVYSLIPERNDFFELLDEQLFLTPKWFHVPSSLLNTPRKPKTISNEDAREFYASLDPWHHQWFEAPPQDQTGLLLIEAYNEMGKFWRAREPEYLESRRKRREKAHRQYVERHTNLKDKFEGFLARGVGPQPVEKPFREVKRTRRVHTFWHELSKMRIRYQYHLADVLSCLETCEDTHKTPRIRSSKMFQVDPDTSLTTLESTCDTIQTRLTLLQKQVALLDQGENYQEMYQEFRECAWHYFLQGYMFKLFKKKAKRQLKGFFLESVFKDVFEKEWMATLERAFHQTSPVQMNYHLTRGNLKALVATKKISDRLIADLLKSILRDDPMRPKRKKSKFFPVLKDPSRRMRVGVGESWFPGLIFLADQGLGPDFREMQSLLPQIGQIADLSIENLSIPIPSGNKMAPDFNQANVLYNLAKEQNNCLRDTKQNLQLHLFSLEIWNGVYLSQADNTLEDPEELKDIIPISRRQKIQRFFRGQFRRKKTFVGNQSDVYWDEKTKLAEAKQWLNFLDFFSGVRKYDGKEYVNHQTKFGSFPYLAKKTESKLSRIIKPISSINLQLQNELLATKYINEMDDLKSLFVSNVENPPLFRKVPDFKNLIEYDYKMKGLVERMIEAQEEINIERLIHLNDLYLTTHVPELKEECRKAYLEFQEVANQLDTEKSKLELELMSKSLFEKQLQIILPKEIWDIYSSHRIGSGWVKLAHLQRSLKEPKPHWIDFWSSDIQEKDIEKQHNLIPFYKKAEKFRDLHQKESVNQTKNTQLSLEKYQHRDLDSLVKQNKLLEQLSQQLNLDRSKQINFRNYLSNFHQPQTHLSKRNLSHKRKKFFYRLLHRLEAISLPIPSEDLLEAFKKNLNLFQDIKDPISIPLNIQTSQSTEPKDLKNFFEAKEALRERELANKKDDKDQIHKGVKSRLPNSQRYDQFPPSKLKPNLSMELKLFYGALKYRGSILQGLLDISEQIEVEPINFSHEKKVLRRLVMEHNAYLVLYLGAKETDLLKLPACWMGVDPRDKKLYSSSKLQNLDPEWTSQVILLTQKLKETQRAILQKTVSGTSPAVLKSLLTKRQQIQDSLEILSNYPRPSGPPSLLALFYKNEAIYDLLIDKSKDFREKVSGMVSGLNKLVDYWPNIRVLFEERTGGNITQSPYIEAHYSLREAEARVKYVEALLKGLKNTLGFEEEGISQKTFAGKIVSEKISQTEQANDLVPLLQKDGWNWKSFGKVFSLEKLDFIDAFYFARPKLGQPSLDSISMHKEEKWLSLGSRLHNFIKESTNSKFNLNAPLNEENEDLIEQERQEEFRGILEDWEKTHQQLICLTDEWNTKGKCLIPILENIALLFEAKKKQQQYYLETLRSTNLSFEQSLVSMNLKNTKFHLSLIERINQPWQFSDRLECILVRNWVSLTYGLRYRLLKTTNLLKKNLACLYDAPLLNQRRHLELEEINEIYGTRHTSLEIDPDENFEDYEHILWWFQSPELLEETLITSHELLKIPENLSVQQKSDQPFKSIREFGAAVANFDLDTELLSLCPQYRVMRNPLTWRLLKEPERLSETLRQVLQDIASKHTNLPTAKRRKFVDSKYDDANLENSIAPRVNCHKKRFRWPNWRKKVLKVSLADRYSRRNKLFHGSLRSAHATIWFNELLQVSRVALMNKFLIPALQEGIKKVETAQNLSPTASLIRKDLSKFPPIFDQDGTQKDLNQFDKISQINRQEENNELWEFMVRKLASRSIDSISAYQDKYISPNYAKFKSDPEFPGKLPTTSMDQGKLWNRSQDLVNYYGILELFKWPNQNQLEEQPKIAVLGVWNMLYRTYLRDNKIFELYTGGFDMTDARIKKKLGGNRIARKSRITIRERTTSHLVSEWLEKQILYKSFQDLYNEEFSLSFDNDLPQSSLPRKSFDICLSKKQKLNKKYQKDLSIFQQNWHESVPRSKNQLVNEPKRIARKRVKSNKKFPIRQAFSKKKNSLPFVFHGTPLDPYSQTSWFQTKVAPELWLTGQLYGDRWRDIRDQFGLVKSISAPMVDLHDHFKLSLLQKKQYRLGTEYIGSYLAEKKSNQTLTDKSKRRLKKFFSNMQSSLDPVDSLEAAIGQFIGEPQAPYSDLAILNAARIFYVPPKVVSSLLIRSLKAFHVSVKTSVRVTSQVVKAPVQTIKILNKIEKKMDKLPKTLALAPYNIFSNLISSANWKKVGTKIDDKTDIVDKVKTIKETGVKTTKKINEKVKQVGAKIKGKKLTSKPVSNEINDNLKNNQIDKMTQKTLLSEILQERTQKGVQFLHASKELTYPLGLMDVDFARDSLKTKRIKVPIVVAQEPSSLEKATHFLLEQLEKDSFDQQEETQDHLPGANDLQDQKNEKQEILNLERNMDAQAIMNAYINKLQVTCKALEMVDWKAWRHLLPEQIVELTWGYLGRPLEDQYFLETLHDLHDNTEIVHQTSCMIEAAQNQKIGQEAVNAYQKVIEKLQARKFHFIMTRLKNLGVQEDMVNNWSFLEDPSTNNLLNDMNPFIDRLSDLVKKNLNSEKSSLGSKAHPKISSKVSKTIVAWGPKEQQYQVPQRSEDVGKLLDKGLGETIDPNVVESQYSIPQDDKIAWGEVLGLLQEPFDPLPEKTLKEALQDFKYFLPRKGEWLDRKAKVILINDLYEALIVDRLFPQLTTTNLPMNRWTLKGHMEALKREYLKKDTSSRDNSISSLLEIHQNRKRALKEIENDCYESQHLRRMIYFSNHGERFDHFNDKSLEAKEMTFFEKEDRAGIRIPRSFYWPIEHHMHKIEYEPKFEKLLKNNEEFSFRRLVNKIQKDQDYKDLEDRDYKDLKDWQEFWCQIYTKIQQEDQDYEDLEDQDYKDLEVWQEFWRQRKNRALNSHTFSFYPGQTSNSSGIKLFRKYRFLPRVFKKLGQTSRYFLSNSINPWQRVNKEVEGPKKYNNVQAYQSTLKQEEKSYSTETDKGSNKESDQNKVIVGLEQKIQQYIDAEDKKMKSLYDEASNAIPTVTAIQLQQALAEKEKRVPYMIRHINKKLEVEQRNQAFKKMTPNEREELVQKLAKEITDRKKDDIDMQDMAKQHVKEEQVFNKSHQDWETRVALKRAELERNSKRDTNKKRRQKFRDVADLEVEIPVQKRIDSKLDSWEKLTRIHTQRWYPLMPTDPKDIAVEDLGDQKERRAFYRKDLTFLPKEELKKLERRSRTPDHRILQPYNNYVHHLYGLSWMVEDAREVRHRFNCDKELDEEEATELEGEMFEEIIFELIFLDRWLLKYHNLYKKCLNITWATPIKIDLELAKIRFRMLSQFQGNPTELPTPFLFEPDDIYKPGRRKHPDNLLNFANSKTQSLQRDLFYLSHAPQNICLTRPPNFIRLVAMWGIAIWILFWTAKIYWWRWIRFPWLLLINYVQMLRGYGTLHPRATFIVKKEPPNDNPSHAYDPQHYWVLKDLLRKRGNINCLDDLAGIGPMLRDLYKIAFLFQKQSSWFKDHFPLPSGILMVGPPGTGKTVLAQAVAGEAKIPLLVVAGGVFETDDEKNGPHRLHMLFELARQQAPCILFLDELDSLAVKREGMPGLRLNIPTVGFGLVEDRTKYRWQTWSPDEMIDQKLHEHLSMYHHTQFDTKVPIPRLHGKGFHLYKDSLEDEDKETETDKTEKKRVQKVEKKYEEEDAEVEKNLFMVTQFLIELDGARRSNEGLLVIGATNRPSVIDQAVTRPGRLGEVMEVGIPDQNKRLEIMRFYGNQYGMEPNYDWQHAANRTSGLTPADLTAIMNDSLVLAILKNYDYHTIETLDLAVARIINQYRLGRKAGISDSSMLNDPMIGIRSAYYQAGKAVIHTCVPFHPPFATLFLSPTSLLVGKHELSRRLVENHIGDYRLLRCVLEATLTGCLAGQVAEGLMLETLVDQHGKRGSSWRWMTNYGQEDIEMATSLAQYIGEHWNLTNRTVGVAKFLRHAEDSADLEAWTKKEKRLVLNSKYLILKSWLLGQGALAPVIRDTILNEENEYQESRVKDNKGQVMFHHRVAVNWWQRFVAKNIHHNRIDAFWNLLGHKALDTYVHEKEATFKPVVDMFYHSFNQPHSFLNQQFANHRDKDIQVVIEKSTREAHRILTKSRHFLDFLAAQCLSEGMLRGTDVTWQAQRFIDFPDKRATFTSFPTSIAHPMVNQGWGNYSVVDSLDFTLADFLEAKISKISKVLLICNGTGLLEEDKCAKVLSTIGELRHNLGKKGYYDKKRVNQIVRFGRIMYPLAIKRLDGLRTRLDQEIQELVTSVPTTQSTYPAISEPLIILKLLSKPFEKSLYTWWNPPILMKKEEKAWIRELLGFLRHRSVQLSGDHPRDFGSELRKHLNQEYREWNRRYFQISSRFGKSCWCWILTKSLAIERVRDELLVDRTIVWLNLSMPMMKEKRFRAKEHWKERVEMMYLLAWLHEQDATQRAELIEHLEKVLETFQSRSNLLSDEYKKEDAIEFYRIYFAFLRVYQGLVEWDKSIPNDIPNDVPKE</sequence>
<dbReference type="PROSITE" id="PS00674">
    <property type="entry name" value="AAA"/>
    <property type="match status" value="1"/>
</dbReference>
<dbReference type="Gene3D" id="1.10.8.60">
    <property type="match status" value="1"/>
</dbReference>
<organism evidence="4">
    <name type="scientific">Nephroselmis astigmatica</name>
    <dbReference type="NCBI Taxonomy" id="259378"/>
    <lineage>
        <taxon>Eukaryota</taxon>
        <taxon>Viridiplantae</taxon>
        <taxon>Chlorophyta</taxon>
        <taxon>Nephroselmidophyceae</taxon>
        <taxon>Nephroselmidales</taxon>
        <taxon>Nephroselmidaceae</taxon>
        <taxon>Nephroselmis</taxon>
    </lineage>
</organism>
<keyword evidence="1" id="KW-0175">Coiled coil</keyword>
<keyword evidence="4" id="KW-0150">Chloroplast</keyword>
<dbReference type="GO" id="GO:0009507">
    <property type="term" value="C:chloroplast"/>
    <property type="evidence" value="ECO:0007669"/>
    <property type="project" value="TreeGrafter"/>
</dbReference>
<dbReference type="Gene3D" id="3.40.50.300">
    <property type="entry name" value="P-loop containing nucleotide triphosphate hydrolases"/>
    <property type="match status" value="2"/>
</dbReference>
<dbReference type="GeneID" id="20356082"/>
<dbReference type="SUPFAM" id="SSF140990">
    <property type="entry name" value="FtsH protease domain-like"/>
    <property type="match status" value="1"/>
</dbReference>
<evidence type="ECO:0000256" key="1">
    <source>
        <dbReference type="SAM" id="Coils"/>
    </source>
</evidence>
<dbReference type="InterPro" id="IPR027417">
    <property type="entry name" value="P-loop_NTPase"/>
</dbReference>
<reference evidence="4" key="1">
    <citation type="journal article" date="2014" name="BMC Genomics">
        <title>Six newly sequenced chloroplast genomes from prasinophyte green algae provide insights into the relationships among prasinophyte lineages and the diversity of streamlined genome architecture in picoplanktonic species.</title>
        <authorList>
            <person name="Lemieux C."/>
            <person name="Otis C."/>
            <person name="Turmel M."/>
        </authorList>
    </citation>
    <scope>NUCLEOTIDE SEQUENCE</scope>
</reference>
<dbReference type="InterPro" id="IPR003959">
    <property type="entry name" value="ATPase_AAA_core"/>
</dbReference>
<feature type="compositionally biased region" description="Basic and acidic residues" evidence="2">
    <location>
        <begin position="3702"/>
        <end position="3722"/>
    </location>
</feature>
<feature type="region of interest" description="Disordered" evidence="2">
    <location>
        <begin position="3702"/>
        <end position="3723"/>
    </location>
</feature>
<keyword evidence="4" id="KW-0132">Cell division</keyword>
<dbReference type="PANTHER" id="PTHR23076">
    <property type="entry name" value="METALLOPROTEASE M41 FTSH"/>
    <property type="match status" value="1"/>
</dbReference>
<dbReference type="GO" id="GO:0004176">
    <property type="term" value="F:ATP-dependent peptidase activity"/>
    <property type="evidence" value="ECO:0007669"/>
    <property type="project" value="InterPro"/>
</dbReference>
<dbReference type="GO" id="GO:0045037">
    <property type="term" value="P:protein import into chloroplast stroma"/>
    <property type="evidence" value="ECO:0007669"/>
    <property type="project" value="TreeGrafter"/>
</dbReference>
<protein>
    <submittedName>
        <fullName evidence="4">Cell division protein</fullName>
    </submittedName>
</protein>
<keyword evidence="4" id="KW-0131">Cell cycle</keyword>
<feature type="coiled-coil region" evidence="1">
    <location>
        <begin position="529"/>
        <end position="556"/>
    </location>
</feature>
<dbReference type="GO" id="GO:0051301">
    <property type="term" value="P:cell division"/>
    <property type="evidence" value="ECO:0007669"/>
    <property type="project" value="UniProtKB-KW"/>
</dbReference>
<dbReference type="GO" id="GO:0005524">
    <property type="term" value="F:ATP binding"/>
    <property type="evidence" value="ECO:0007669"/>
    <property type="project" value="InterPro"/>
</dbReference>
<dbReference type="GO" id="GO:0016887">
    <property type="term" value="F:ATP hydrolysis activity"/>
    <property type="evidence" value="ECO:0007669"/>
    <property type="project" value="InterPro"/>
</dbReference>
<dbReference type="PANTHER" id="PTHR23076:SF37">
    <property type="entry name" value="ATP-DEPENDENT ZINC METALLOPROTEASE FTSH 4, MITOCHONDRIAL"/>
    <property type="match status" value="1"/>
</dbReference>
<feature type="region of interest" description="Disordered" evidence="2">
    <location>
        <begin position="3105"/>
        <end position="3124"/>
    </location>
</feature>
<dbReference type="Pfam" id="PF00004">
    <property type="entry name" value="AAA"/>
    <property type="match status" value="2"/>
</dbReference>
<keyword evidence="4" id="KW-0934">Plastid</keyword>
<dbReference type="RefSeq" id="YP_009057866.1">
    <property type="nucleotide sequence ID" value="NC_024829.1"/>
</dbReference>
<dbReference type="GO" id="GO:0004222">
    <property type="term" value="F:metalloendopeptidase activity"/>
    <property type="evidence" value="ECO:0007669"/>
    <property type="project" value="InterPro"/>
</dbReference>
<accession>A0A088CK67</accession>
<dbReference type="GO" id="GO:0006508">
    <property type="term" value="P:proteolysis"/>
    <property type="evidence" value="ECO:0007669"/>
    <property type="project" value="InterPro"/>
</dbReference>
<evidence type="ECO:0000259" key="3">
    <source>
        <dbReference type="SMART" id="SM00382"/>
    </source>
</evidence>
<dbReference type="SUPFAM" id="SSF52540">
    <property type="entry name" value="P-loop containing nucleoside triphosphate hydrolases"/>
    <property type="match status" value="1"/>
</dbReference>
<dbReference type="InterPro" id="IPR003593">
    <property type="entry name" value="AAA+_ATPase"/>
</dbReference>
<evidence type="ECO:0000256" key="2">
    <source>
        <dbReference type="SAM" id="MobiDB-lite"/>
    </source>
</evidence>
<dbReference type="InterPro" id="IPR003960">
    <property type="entry name" value="ATPase_AAA_CS"/>
</dbReference>
<dbReference type="InterPro" id="IPR037219">
    <property type="entry name" value="Peptidase_M41-like"/>
</dbReference>